<accession>A0A0K3CNN7</accession>
<gene>
    <name evidence="1" type="primary">FGENESH: predicted gene_12.308</name>
    <name evidence="1" type="ORF">BN2166_0061480</name>
</gene>
<sequence length="187" mass="21675">MDDADIFAAFTHLSPAYEAHEIPEEEDTMPTLNSPVHPIPVAQTAGAFLRHNLPTVVQRYLRFWHTAICRKPLDEFWQWYEPLLTYIGRGTGHVTDAFQHELKWHFHRVVWRMLGPFAQTGHGNTQHNPSVLVEHGETWRPTYTIHRLAIWHGAACDTPLHLAVNFMSRHEPARRTSVIAPHMLFNH</sequence>
<evidence type="ECO:0000313" key="1">
    <source>
        <dbReference type="EMBL" id="CTR10287.1"/>
    </source>
</evidence>
<reference evidence="1 2" key="1">
    <citation type="submission" date="2015-07" db="EMBL/GenBank/DDBJ databases">
        <authorList>
            <person name="Cajimat M.N.B."/>
            <person name="Milazzo M.L."/>
            <person name="Fulhorst C.F."/>
        </authorList>
    </citation>
    <scope>NUCLEOTIDE SEQUENCE [LARGE SCALE GENOMIC DNA]</scope>
    <source>
        <strain evidence="1">Single colony</strain>
    </source>
</reference>
<protein>
    <submittedName>
        <fullName evidence="1">FGENESH: predicted gene_12.308 protein</fullName>
    </submittedName>
</protein>
<evidence type="ECO:0000313" key="2">
    <source>
        <dbReference type="Proteomes" id="UP000199069"/>
    </source>
</evidence>
<proteinExistence type="predicted"/>
<dbReference type="Proteomes" id="UP000199069">
    <property type="component" value="Unassembled WGS sequence"/>
</dbReference>
<organism evidence="1 2">
    <name type="scientific">Rhodotorula toruloides</name>
    <name type="common">Yeast</name>
    <name type="synonym">Rhodosporidium toruloides</name>
    <dbReference type="NCBI Taxonomy" id="5286"/>
    <lineage>
        <taxon>Eukaryota</taxon>
        <taxon>Fungi</taxon>
        <taxon>Dikarya</taxon>
        <taxon>Basidiomycota</taxon>
        <taxon>Pucciniomycotina</taxon>
        <taxon>Microbotryomycetes</taxon>
        <taxon>Sporidiobolales</taxon>
        <taxon>Sporidiobolaceae</taxon>
        <taxon>Rhodotorula</taxon>
    </lineage>
</organism>
<dbReference type="AlphaFoldDB" id="A0A0K3CNN7"/>
<dbReference type="EMBL" id="CWKI01000012">
    <property type="protein sequence ID" value="CTR10287.1"/>
    <property type="molecule type" value="Genomic_DNA"/>
</dbReference>
<name>A0A0K3CNN7_RHOTO</name>
<keyword evidence="2" id="KW-1185">Reference proteome</keyword>